<name>A0A0F9QBS8_9ZZZZ</name>
<dbReference type="Gene3D" id="3.40.30.10">
    <property type="entry name" value="Glutaredoxin"/>
    <property type="match status" value="1"/>
</dbReference>
<evidence type="ECO:0008006" key="2">
    <source>
        <dbReference type="Google" id="ProtNLM"/>
    </source>
</evidence>
<dbReference type="EMBL" id="LAZR01002101">
    <property type="protein sequence ID" value="KKN34487.1"/>
    <property type="molecule type" value="Genomic_DNA"/>
</dbReference>
<dbReference type="AlphaFoldDB" id="A0A0F9QBS8"/>
<evidence type="ECO:0000313" key="1">
    <source>
        <dbReference type="EMBL" id="KKN34487.1"/>
    </source>
</evidence>
<organism evidence="1">
    <name type="scientific">marine sediment metagenome</name>
    <dbReference type="NCBI Taxonomy" id="412755"/>
    <lineage>
        <taxon>unclassified sequences</taxon>
        <taxon>metagenomes</taxon>
        <taxon>ecological metagenomes</taxon>
    </lineage>
</organism>
<sequence>MILRKKVIIIIITILTVLFFITDSNSNEQDRNPILDKKFFLIIDMDFINCSLCLQSFTKFIETINANELEKSVLGILIFHEDEDELSSEIDIQIIEKQLRGFILGNNIKFPIILDKNGVFSDLDLDLSVTALILFDVQKKVIKKYKFPLTKEQLNEISREKEKIDNS</sequence>
<accession>A0A0F9QBS8</accession>
<proteinExistence type="predicted"/>
<protein>
    <recommendedName>
        <fullName evidence="2">Alkyl hydroperoxide reductase subunit C/ Thiol specific antioxidant domain-containing protein</fullName>
    </recommendedName>
</protein>
<comment type="caution">
    <text evidence="1">The sequence shown here is derived from an EMBL/GenBank/DDBJ whole genome shotgun (WGS) entry which is preliminary data.</text>
</comment>
<gene>
    <name evidence="1" type="ORF">LCGC14_0793220</name>
</gene>
<reference evidence="1" key="1">
    <citation type="journal article" date="2015" name="Nature">
        <title>Complex archaea that bridge the gap between prokaryotes and eukaryotes.</title>
        <authorList>
            <person name="Spang A."/>
            <person name="Saw J.H."/>
            <person name="Jorgensen S.L."/>
            <person name="Zaremba-Niedzwiedzka K."/>
            <person name="Martijn J."/>
            <person name="Lind A.E."/>
            <person name="van Eijk R."/>
            <person name="Schleper C."/>
            <person name="Guy L."/>
            <person name="Ettema T.J."/>
        </authorList>
    </citation>
    <scope>NUCLEOTIDE SEQUENCE</scope>
</reference>